<evidence type="ECO:0000313" key="3">
    <source>
        <dbReference type="EMBL" id="UFP94653.1"/>
    </source>
</evidence>
<gene>
    <name evidence="3" type="ORF">ISF26_23485</name>
</gene>
<reference evidence="3 4" key="1">
    <citation type="journal article" date="2021" name="Genome Biol. Evol.">
        <title>Complete Genome Sequencing of a Novel Gloeobacter Species from a Waterfall Cave in Mexico.</title>
        <authorList>
            <person name="Saw J.H."/>
            <person name="Cardona T."/>
            <person name="Montejano G."/>
        </authorList>
    </citation>
    <scope>NUCLEOTIDE SEQUENCE [LARGE SCALE GENOMIC DNA]</scope>
    <source>
        <strain evidence="3">MG652769</strain>
    </source>
</reference>
<dbReference type="Proteomes" id="UP001054846">
    <property type="component" value="Chromosome"/>
</dbReference>
<sequence length="128" mass="14206">MTPEQERLLQRAEQTLKASRAMSEQGFGAESVSRAYYAMYYAAQAFLLDQNLQAKTHAGVIALFGQHVARTGRVDAVMHRQLLDAQDLRILADYDLDAQIGQKAVENLLEQAESFLQIAKQLVGRGAP</sequence>
<dbReference type="PANTHER" id="PTHR36565">
    <property type="entry name" value="UPF0332 PROTEIN TM_1000"/>
    <property type="match status" value="1"/>
</dbReference>
<dbReference type="EMBL" id="CP063845">
    <property type="protein sequence ID" value="UFP94653.1"/>
    <property type="molecule type" value="Genomic_DNA"/>
</dbReference>
<dbReference type="Pfam" id="PF05168">
    <property type="entry name" value="HEPN"/>
    <property type="match status" value="1"/>
</dbReference>
<dbReference type="PANTHER" id="PTHR36565:SF1">
    <property type="entry name" value="UPF0332 PROTEIN TM_1000"/>
    <property type="match status" value="1"/>
</dbReference>
<name>A0ABY3PM37_9CYAN</name>
<proteinExistence type="inferred from homology"/>
<dbReference type="RefSeq" id="WP_256997521.1">
    <property type="nucleotide sequence ID" value="NZ_CP063845.1"/>
</dbReference>
<evidence type="ECO:0000259" key="2">
    <source>
        <dbReference type="Pfam" id="PF05168"/>
    </source>
</evidence>
<keyword evidence="4" id="KW-1185">Reference proteome</keyword>
<comment type="similarity">
    <text evidence="1">Belongs to the UPF0332 family.</text>
</comment>
<accession>A0ABY3PM37</accession>
<dbReference type="InterPro" id="IPR007842">
    <property type="entry name" value="HEPN_dom"/>
</dbReference>
<dbReference type="InterPro" id="IPR052226">
    <property type="entry name" value="UPF0332_toxin"/>
</dbReference>
<protein>
    <submittedName>
        <fullName evidence="3">HEPN domain-containing protein</fullName>
    </submittedName>
</protein>
<organism evidence="3 4">
    <name type="scientific">Gloeobacter morelensis MG652769</name>
    <dbReference type="NCBI Taxonomy" id="2781736"/>
    <lineage>
        <taxon>Bacteria</taxon>
        <taxon>Bacillati</taxon>
        <taxon>Cyanobacteriota</taxon>
        <taxon>Cyanophyceae</taxon>
        <taxon>Gloeobacterales</taxon>
        <taxon>Gloeobacteraceae</taxon>
        <taxon>Gloeobacter</taxon>
        <taxon>Gloeobacter morelensis</taxon>
    </lineage>
</organism>
<dbReference type="Gene3D" id="1.20.120.330">
    <property type="entry name" value="Nucleotidyltransferases domain 2"/>
    <property type="match status" value="1"/>
</dbReference>
<evidence type="ECO:0000256" key="1">
    <source>
        <dbReference type="ARBA" id="ARBA00038248"/>
    </source>
</evidence>
<feature type="domain" description="HEPN" evidence="2">
    <location>
        <begin position="6"/>
        <end position="121"/>
    </location>
</feature>
<evidence type="ECO:0000313" key="4">
    <source>
        <dbReference type="Proteomes" id="UP001054846"/>
    </source>
</evidence>